<evidence type="ECO:0000259" key="4">
    <source>
        <dbReference type="PROSITE" id="PS51071"/>
    </source>
</evidence>
<reference evidence="6" key="2">
    <citation type="submission" date="2022-11" db="EMBL/GenBank/DDBJ databases">
        <title>Temperate bacteriophages infecting mucin-degrading bacterium Ruminococcus gnavus from the human gut.</title>
        <authorList>
            <person name="Buttimer C."/>
        </authorList>
    </citation>
    <scope>NUCLEOTIDE SEQUENCE</scope>
    <source>
        <strain evidence="6">CCUG 49994</strain>
    </source>
</reference>
<dbReference type="Proteomes" id="UP000234849">
    <property type="component" value="Unassembled WGS sequence"/>
</dbReference>
<dbReference type="InterPro" id="IPR047640">
    <property type="entry name" value="RpiR-like"/>
</dbReference>
<dbReference type="Gene3D" id="1.10.10.10">
    <property type="entry name" value="Winged helix-like DNA-binding domain superfamily/Winged helix DNA-binding domain"/>
    <property type="match status" value="1"/>
</dbReference>
<feature type="domain" description="SIS" evidence="5">
    <location>
        <begin position="106"/>
        <end position="243"/>
    </location>
</feature>
<dbReference type="InterPro" id="IPR036388">
    <property type="entry name" value="WH-like_DNA-bd_sf"/>
</dbReference>
<dbReference type="GO" id="GO:0003677">
    <property type="term" value="F:DNA binding"/>
    <property type="evidence" value="ECO:0007669"/>
    <property type="project" value="UniProtKB-KW"/>
</dbReference>
<dbReference type="InterPro" id="IPR000281">
    <property type="entry name" value="HTH_RpiR"/>
</dbReference>
<reference evidence="9 10" key="1">
    <citation type="journal article" date="2017" name="Genome Med.">
        <title>A novel Ruminococcus gnavus clade enriched in inflammatory bowel disease patients.</title>
        <authorList>
            <person name="Hall A.B."/>
            <person name="Yassour M."/>
            <person name="Sauk J."/>
            <person name="Garner A."/>
            <person name="Jiang X."/>
            <person name="Arthur T."/>
            <person name="Lagoudas G.K."/>
            <person name="Vatanen T."/>
            <person name="Fornelos N."/>
            <person name="Wilson R."/>
            <person name="Bertha M."/>
            <person name="Cohen M."/>
            <person name="Garber J."/>
            <person name="Khalili H."/>
            <person name="Gevers D."/>
            <person name="Ananthakrishnan A.N."/>
            <person name="Kugathasan S."/>
            <person name="Lander E.S."/>
            <person name="Blainey P."/>
            <person name="Vlamakis H."/>
            <person name="Xavier R.J."/>
            <person name="Huttenhower C."/>
        </authorList>
    </citation>
    <scope>NUCLEOTIDE SEQUENCE [LARGE SCALE GENOMIC DNA]</scope>
    <source>
        <strain evidence="7 9">RJX1118</strain>
        <strain evidence="8 10">RJX1125</strain>
    </source>
</reference>
<comment type="caution">
    <text evidence="8">The sequence shown here is derived from an EMBL/GenBank/DDBJ whole genome shotgun (WGS) entry which is preliminary data.</text>
</comment>
<evidence type="ECO:0000313" key="9">
    <source>
        <dbReference type="Proteomes" id="UP000234849"/>
    </source>
</evidence>
<dbReference type="GO" id="GO:1901135">
    <property type="term" value="P:carbohydrate derivative metabolic process"/>
    <property type="evidence" value="ECO:0007669"/>
    <property type="project" value="InterPro"/>
</dbReference>
<dbReference type="EMBL" id="NIHT01000006">
    <property type="protein sequence ID" value="PLT76455.1"/>
    <property type="molecule type" value="Genomic_DNA"/>
</dbReference>
<dbReference type="GO" id="GO:0003700">
    <property type="term" value="F:DNA-binding transcription factor activity"/>
    <property type="evidence" value="ECO:0007669"/>
    <property type="project" value="InterPro"/>
</dbReference>
<dbReference type="GO" id="GO:0097367">
    <property type="term" value="F:carbohydrate derivative binding"/>
    <property type="evidence" value="ECO:0007669"/>
    <property type="project" value="InterPro"/>
</dbReference>
<dbReference type="PANTHER" id="PTHR30514">
    <property type="entry name" value="GLUCOKINASE"/>
    <property type="match status" value="1"/>
</dbReference>
<evidence type="ECO:0000313" key="8">
    <source>
        <dbReference type="EMBL" id="PLT76455.1"/>
    </source>
</evidence>
<keyword evidence="2" id="KW-0238">DNA-binding</keyword>
<evidence type="ECO:0000313" key="6">
    <source>
        <dbReference type="EMBL" id="MCZ0668871.1"/>
    </source>
</evidence>
<dbReference type="PROSITE" id="PS51071">
    <property type="entry name" value="HTH_RPIR"/>
    <property type="match status" value="1"/>
</dbReference>
<keyword evidence="3" id="KW-0804">Transcription</keyword>
<dbReference type="SUPFAM" id="SSF53697">
    <property type="entry name" value="SIS domain"/>
    <property type="match status" value="1"/>
</dbReference>
<dbReference type="RefSeq" id="WP_101875174.1">
    <property type="nucleotide sequence ID" value="NZ_CP176629.1"/>
</dbReference>
<dbReference type="Proteomes" id="UP000235093">
    <property type="component" value="Unassembled WGS sequence"/>
</dbReference>
<keyword evidence="1" id="KW-0805">Transcription regulation</keyword>
<name>A0A2N5PMT3_MEDGN</name>
<proteinExistence type="predicted"/>
<accession>A0A2N5PMT3</accession>
<organism evidence="8 10">
    <name type="scientific">Mediterraneibacter gnavus</name>
    <name type="common">Ruminococcus gnavus</name>
    <dbReference type="NCBI Taxonomy" id="33038"/>
    <lineage>
        <taxon>Bacteria</taxon>
        <taxon>Bacillati</taxon>
        <taxon>Bacillota</taxon>
        <taxon>Clostridia</taxon>
        <taxon>Lachnospirales</taxon>
        <taxon>Lachnospiraceae</taxon>
        <taxon>Mediterraneibacter</taxon>
    </lineage>
</organism>
<evidence type="ECO:0000313" key="7">
    <source>
        <dbReference type="EMBL" id="PLT53660.1"/>
    </source>
</evidence>
<dbReference type="Pfam" id="PF01418">
    <property type="entry name" value="HTH_6"/>
    <property type="match status" value="1"/>
</dbReference>
<evidence type="ECO:0000259" key="5">
    <source>
        <dbReference type="PROSITE" id="PS51464"/>
    </source>
</evidence>
<protein>
    <submittedName>
        <fullName evidence="6">MurR/RpiR family transcriptional regulator</fullName>
    </submittedName>
</protein>
<feature type="domain" description="HTH rpiR-type" evidence="4">
    <location>
        <begin position="1"/>
        <end position="75"/>
    </location>
</feature>
<evidence type="ECO:0000313" key="10">
    <source>
        <dbReference type="Proteomes" id="UP000235093"/>
    </source>
</evidence>
<evidence type="ECO:0000256" key="2">
    <source>
        <dbReference type="ARBA" id="ARBA00023125"/>
    </source>
</evidence>
<dbReference type="AlphaFoldDB" id="A0A2N5PMT3"/>
<dbReference type="PANTHER" id="PTHR30514:SF1">
    <property type="entry name" value="HTH-TYPE TRANSCRIPTIONAL REGULATOR HEXR-RELATED"/>
    <property type="match status" value="1"/>
</dbReference>
<sequence>MSFFSYDMLKNLKPGEFAVYNFIISHMEKIPSMNIRELAEITGVSTTTVLRFCEKAGCEGYTEFKYRIKCRMSEPEGRNNYDSAPALQFIKNAERDELFQDKLGEVADLIAQSGQVIFSGDGEGRSLAQYGIYLFNSVGKAAFRCEKENGTVCPEKEIKSMLFILSVSGEDEEMVSLLNQYKESGAFVISITNTEQCLIAKMSDINFSCYMPETYGKNTGSVRGSQLPVIYILESLSAIISFRE</sequence>
<evidence type="ECO:0000256" key="1">
    <source>
        <dbReference type="ARBA" id="ARBA00023015"/>
    </source>
</evidence>
<dbReference type="SUPFAM" id="SSF46689">
    <property type="entry name" value="Homeodomain-like"/>
    <property type="match status" value="1"/>
</dbReference>
<gene>
    <name evidence="7" type="ORF">CDL18_11750</name>
    <name evidence="8" type="ORF">CDL23_05480</name>
    <name evidence="6" type="ORF">OZZ17_15255</name>
</gene>
<dbReference type="CDD" id="cd05013">
    <property type="entry name" value="SIS_RpiR"/>
    <property type="match status" value="1"/>
</dbReference>
<dbReference type="Gene3D" id="3.40.50.10490">
    <property type="entry name" value="Glucose-6-phosphate isomerase like protein, domain 1"/>
    <property type="match status" value="1"/>
</dbReference>
<dbReference type="InterPro" id="IPR009057">
    <property type="entry name" value="Homeodomain-like_sf"/>
</dbReference>
<dbReference type="EMBL" id="JAPRAY010000025">
    <property type="protein sequence ID" value="MCZ0668871.1"/>
    <property type="molecule type" value="Genomic_DNA"/>
</dbReference>
<evidence type="ECO:0000256" key="3">
    <source>
        <dbReference type="ARBA" id="ARBA00023163"/>
    </source>
</evidence>
<dbReference type="InterPro" id="IPR035472">
    <property type="entry name" value="RpiR-like_SIS"/>
</dbReference>
<dbReference type="EMBL" id="NIHM01000017">
    <property type="protein sequence ID" value="PLT53660.1"/>
    <property type="molecule type" value="Genomic_DNA"/>
</dbReference>
<dbReference type="PROSITE" id="PS51464">
    <property type="entry name" value="SIS"/>
    <property type="match status" value="1"/>
</dbReference>
<dbReference type="InterPro" id="IPR001347">
    <property type="entry name" value="SIS_dom"/>
</dbReference>
<dbReference type="Proteomes" id="UP001079535">
    <property type="component" value="Unassembled WGS sequence"/>
</dbReference>
<dbReference type="Pfam" id="PF01380">
    <property type="entry name" value="SIS"/>
    <property type="match status" value="1"/>
</dbReference>
<dbReference type="InterPro" id="IPR046348">
    <property type="entry name" value="SIS_dom_sf"/>
</dbReference>